<comment type="caution">
    <text evidence="1">The sequence shown here is derived from an EMBL/GenBank/DDBJ whole genome shotgun (WGS) entry which is preliminary data.</text>
</comment>
<dbReference type="RefSeq" id="WP_133496503.1">
    <property type="nucleotide sequence ID" value="NZ_BMLU01000020.1"/>
</dbReference>
<dbReference type="OrthoDB" id="7528178at2"/>
<evidence type="ECO:0000313" key="2">
    <source>
        <dbReference type="Proteomes" id="UP000295493"/>
    </source>
</evidence>
<sequence>MRILFYLPVITPWWFDAIVAPMVERLAERHEVHILAPVPWSGTGIGPDQLARCAHLAQVQWHIVDGPDHPTMRYAPADRAGIIAFVRALAPDYVLCRSADCETVNAFPGTVRHIMEGGAAPLSIPPEWVIFQEAPFDHGLLPDLSEAEAARLDALFAPEWEPLSAERGASRQMRKAVREWAELPNDRPILAIPLEYEHEENFFAMHRIGARPNAALVEELAEQIDDRFFLAFTNHPLNEQHVDNGAVIAAIAAHPERMRLLPGIDPDGASTTATLARDADGMIIGDSKAFALAAFHGTPMLRRTHFRTADWLNAYGDIDAFLTSIAAGEANGPDAEAARRWFAFHAANNVLDPNDPDLTGEDILARLNTPTDPARWENGVARYRAAALETVA</sequence>
<evidence type="ECO:0000313" key="1">
    <source>
        <dbReference type="EMBL" id="TDN79539.1"/>
    </source>
</evidence>
<protein>
    <submittedName>
        <fullName evidence="1">Uncharacterized protein</fullName>
    </submittedName>
</protein>
<name>A0A4R6FE62_9SPHN</name>
<dbReference type="EMBL" id="SNWD01000012">
    <property type="protein sequence ID" value="TDN79539.1"/>
    <property type="molecule type" value="Genomic_DNA"/>
</dbReference>
<dbReference type="AlphaFoldDB" id="A0A4R6FE62"/>
<reference evidence="1 2" key="1">
    <citation type="submission" date="2019-03" db="EMBL/GenBank/DDBJ databases">
        <title>Genomic Encyclopedia of Type Strains, Phase IV (KMG-IV): sequencing the most valuable type-strain genomes for metagenomic binning, comparative biology and taxonomic classification.</title>
        <authorList>
            <person name="Goeker M."/>
        </authorList>
    </citation>
    <scope>NUCLEOTIDE SEQUENCE [LARGE SCALE GENOMIC DNA]</scope>
    <source>
        <strain evidence="1 2">DSM 25059</strain>
    </source>
</reference>
<organism evidence="1 2">
    <name type="scientific">Stakelama pacifica</name>
    <dbReference type="NCBI Taxonomy" id="517720"/>
    <lineage>
        <taxon>Bacteria</taxon>
        <taxon>Pseudomonadati</taxon>
        <taxon>Pseudomonadota</taxon>
        <taxon>Alphaproteobacteria</taxon>
        <taxon>Sphingomonadales</taxon>
        <taxon>Sphingomonadaceae</taxon>
        <taxon>Stakelama</taxon>
    </lineage>
</organism>
<keyword evidence="2" id="KW-1185">Reference proteome</keyword>
<accession>A0A4R6FE62</accession>
<gene>
    <name evidence="1" type="ORF">EV664_11218</name>
</gene>
<proteinExistence type="predicted"/>
<dbReference type="Proteomes" id="UP000295493">
    <property type="component" value="Unassembled WGS sequence"/>
</dbReference>